<evidence type="ECO:0000256" key="3">
    <source>
        <dbReference type="ARBA" id="ARBA00023163"/>
    </source>
</evidence>
<keyword evidence="3" id="KW-0804">Transcription</keyword>
<protein>
    <submittedName>
        <fullName evidence="5">ECF subfamily RNA polymerase sigma factor</fullName>
    </submittedName>
</protein>
<dbReference type="InterPro" id="IPR013325">
    <property type="entry name" value="RNA_pol_sigma_r2"/>
</dbReference>
<dbReference type="eggNOG" id="COG1595">
    <property type="taxonomic scope" value="Bacteria"/>
</dbReference>
<dbReference type="PANTHER" id="PTHR43133:SF51">
    <property type="entry name" value="RNA POLYMERASE SIGMA FACTOR"/>
    <property type="match status" value="1"/>
</dbReference>
<dbReference type="AlphaFoldDB" id="H8MKE2"/>
<evidence type="ECO:0000313" key="6">
    <source>
        <dbReference type="Proteomes" id="UP000007587"/>
    </source>
</evidence>
<evidence type="ECO:0000256" key="1">
    <source>
        <dbReference type="ARBA" id="ARBA00023015"/>
    </source>
</evidence>
<dbReference type="InterPro" id="IPR014284">
    <property type="entry name" value="RNA_pol_sigma-70_dom"/>
</dbReference>
<dbReference type="KEGG" id="ccx:COCOR_02191"/>
<dbReference type="NCBIfam" id="TIGR02937">
    <property type="entry name" value="sigma70-ECF"/>
    <property type="match status" value="1"/>
</dbReference>
<name>H8MKE2_CORCM</name>
<accession>H8MKE2</accession>
<dbReference type="EMBL" id="CP003389">
    <property type="protein sequence ID" value="AFE10239.1"/>
    <property type="molecule type" value="Genomic_DNA"/>
</dbReference>
<dbReference type="InterPro" id="IPR036388">
    <property type="entry name" value="WH-like_DNA-bd_sf"/>
</dbReference>
<dbReference type="SUPFAM" id="SSF88946">
    <property type="entry name" value="Sigma2 domain of RNA polymerase sigma factors"/>
    <property type="match status" value="1"/>
</dbReference>
<dbReference type="RefSeq" id="WP_014395022.1">
    <property type="nucleotide sequence ID" value="NC_017030.1"/>
</dbReference>
<proteinExistence type="predicted"/>
<dbReference type="InterPro" id="IPR039425">
    <property type="entry name" value="RNA_pol_sigma-70-like"/>
</dbReference>
<sequence length="221" mass="24240">MHPLTWTGIASEALPRHVAVARVRGAGGEGAVTEQELADCIRRAARGDQSACGQLYQRFHGAVRRVAQGSGVLGAAEVEDAVQETFVRAFRELPRLQHPRAFSSWLLTIARHHAYALSRGAKARARVEEDLARELDTVAPALPPSLTLERRVAVVRALIEGLPEGPEKETARLFYLEGELSAREIADRLGLGKSAVTMRLERFRARVKRELLARLLAAEVG</sequence>
<dbReference type="InterPro" id="IPR007627">
    <property type="entry name" value="RNA_pol_sigma70_r2"/>
</dbReference>
<dbReference type="HOGENOM" id="CLU_047691_3_0_7"/>
<evidence type="ECO:0000259" key="4">
    <source>
        <dbReference type="Pfam" id="PF04542"/>
    </source>
</evidence>
<evidence type="ECO:0000256" key="2">
    <source>
        <dbReference type="ARBA" id="ARBA00023082"/>
    </source>
</evidence>
<reference evidence="6" key="2">
    <citation type="submission" date="2012-03" db="EMBL/GenBank/DDBJ databases">
        <title>Genome sequence of the fruiting myxobacterium Corallococcus coralloides DSM 2259.</title>
        <authorList>
            <person name="Huntley S."/>
            <person name="Zhang Y."/>
            <person name="Treuner-Lange A."/>
            <person name="Sensen C.W."/>
            <person name="Sogaard-Andersen L."/>
        </authorList>
    </citation>
    <scope>NUCLEOTIDE SEQUENCE [LARGE SCALE GENOMIC DNA]</scope>
    <source>
        <strain evidence="6">ATCC 25202 / DSM 2259 / NBRC 100086 / M2</strain>
    </source>
</reference>
<dbReference type="GO" id="GO:0006352">
    <property type="term" value="P:DNA-templated transcription initiation"/>
    <property type="evidence" value="ECO:0007669"/>
    <property type="project" value="InterPro"/>
</dbReference>
<reference evidence="5 6" key="1">
    <citation type="journal article" date="2012" name="J. Bacteriol.">
        <title>Complete Genome Sequence of the Fruiting Myxobacterium Corallococcus coralloides DSM 2259.</title>
        <authorList>
            <person name="Huntley S."/>
            <person name="Zhang Y."/>
            <person name="Treuner-Lange A."/>
            <person name="Kneip S."/>
            <person name="Sensen C.W."/>
            <person name="Sogaard-Andersen L."/>
        </authorList>
    </citation>
    <scope>NUCLEOTIDE SEQUENCE [LARGE SCALE GENOMIC DNA]</scope>
    <source>
        <strain evidence="6">ATCC 25202 / DSM 2259 / NBRC 100086 / M2</strain>
    </source>
</reference>
<gene>
    <name evidence="5" type="primary">rpoE4</name>
    <name evidence="5" type="ordered locus">COCOR_02191</name>
</gene>
<dbReference type="GO" id="GO:0016987">
    <property type="term" value="F:sigma factor activity"/>
    <property type="evidence" value="ECO:0007669"/>
    <property type="project" value="UniProtKB-KW"/>
</dbReference>
<dbReference type="STRING" id="1144275.COCOR_02191"/>
<keyword evidence="1" id="KW-0805">Transcription regulation</keyword>
<feature type="domain" description="RNA polymerase sigma-70 region 2" evidence="4">
    <location>
        <begin position="55"/>
        <end position="120"/>
    </location>
</feature>
<evidence type="ECO:0000313" key="5">
    <source>
        <dbReference type="EMBL" id="AFE10239.1"/>
    </source>
</evidence>
<organism evidence="5 6">
    <name type="scientific">Corallococcus coralloides (strain ATCC 25202 / DSM 2259 / NBRC 100086 / M2)</name>
    <name type="common">Myxococcus coralloides</name>
    <dbReference type="NCBI Taxonomy" id="1144275"/>
    <lineage>
        <taxon>Bacteria</taxon>
        <taxon>Pseudomonadati</taxon>
        <taxon>Myxococcota</taxon>
        <taxon>Myxococcia</taxon>
        <taxon>Myxococcales</taxon>
        <taxon>Cystobacterineae</taxon>
        <taxon>Myxococcaceae</taxon>
        <taxon>Corallococcus</taxon>
    </lineage>
</organism>
<dbReference type="Gene3D" id="1.10.10.10">
    <property type="entry name" value="Winged helix-like DNA-binding domain superfamily/Winged helix DNA-binding domain"/>
    <property type="match status" value="1"/>
</dbReference>
<dbReference type="Pfam" id="PF04542">
    <property type="entry name" value="Sigma70_r2"/>
    <property type="match status" value="1"/>
</dbReference>
<keyword evidence="2" id="KW-0731">Sigma factor</keyword>
<keyword evidence="6" id="KW-1185">Reference proteome</keyword>
<dbReference type="Gene3D" id="1.10.1740.10">
    <property type="match status" value="1"/>
</dbReference>
<dbReference type="Proteomes" id="UP000007587">
    <property type="component" value="Chromosome"/>
</dbReference>
<dbReference type="InParanoid" id="H8MKE2"/>
<dbReference type="PANTHER" id="PTHR43133">
    <property type="entry name" value="RNA POLYMERASE ECF-TYPE SIGMA FACTO"/>
    <property type="match status" value="1"/>
</dbReference>